<sequence length="564" mass="60915">MDSEDPVSDLTRRLRENYDPEVGHEVDQSPATLVSLLQESAAKWPDRVATDFMGATLTYSELEEQSRKAASAMANMGVTAGDRVSLILPNCPQFICGFFGALALGAIAVAHNPLAPASELHTEIERVDSKLVLAWQKTVSKVASLSVPVLSVDLVAALPAKLRLALKLPIPKARKMRAQLCEKVPASIPSFDKLAKKATPLSTPAAIDPDDTVAMLHTGGTTGSPKSVMLSNTNLVSNSRAAAQWVTPLLSPHETIYAVLPFFHAFGMTLVMLSGFLVGATQVVFPKFDESLCLDAMKRRPCTFMIGVPPMFSRLLKAAQKAGIALDSINYTISGAMPLKKKDAQAWASATNAPVIEGYGMTETSPIVTGSPLSSTRVGTLGLPFPSIQVRLVSLEDPTKDVDDEAGEPGELIVKGPGCSAGYWNNPEESKNLYTTEGWLRTGDIAINDDGYLALADRRKELILCGGFNVYPSAVENAIRKLDEVEDVAVVGMPDEDRGEVVTAAIVPAQGRTPTLAKIREQIVEDLPRYALPRQMFLVDKLATSDLGKVVRRRVRDELLQRQR</sequence>
<name>A0AB38XLT3_9ACTO</name>
<reference evidence="4" key="1">
    <citation type="submission" date="2023-01" db="EMBL/GenBank/DDBJ databases">
        <title>Comparative Genomic Analysis of the Clinically-Derived Winkia Strain NY0527 Provides Evidence into the Taxonomic Reassignment of Winkia neuii and Characterizes Their Virulence Traits.</title>
        <authorList>
            <person name="Cai X."/>
            <person name="Peng Y."/>
            <person name="Li M."/>
            <person name="Qiu Y."/>
            <person name="Wang Y."/>
            <person name="Xu L."/>
            <person name="Hou Q."/>
        </authorList>
    </citation>
    <scope>NUCLEOTIDE SEQUENCE</scope>
    <source>
        <strain evidence="4">NY0527</strain>
    </source>
</reference>
<dbReference type="EMBL" id="CP116394">
    <property type="protein sequence ID" value="WCE45322.1"/>
    <property type="molecule type" value="Genomic_DNA"/>
</dbReference>
<organism evidence="4 5">
    <name type="scientific">Winkia neuii subsp. anitrata</name>
    <dbReference type="NCBI Taxonomy" id="29318"/>
    <lineage>
        <taxon>Bacteria</taxon>
        <taxon>Bacillati</taxon>
        <taxon>Actinomycetota</taxon>
        <taxon>Actinomycetes</taxon>
        <taxon>Actinomycetales</taxon>
        <taxon>Actinomycetaceae</taxon>
        <taxon>Winkia</taxon>
    </lineage>
</organism>
<dbReference type="PROSITE" id="PS00455">
    <property type="entry name" value="AMP_BINDING"/>
    <property type="match status" value="1"/>
</dbReference>
<dbReference type="Proteomes" id="UP001211044">
    <property type="component" value="Chromosome"/>
</dbReference>
<dbReference type="Gene3D" id="3.40.50.12780">
    <property type="entry name" value="N-terminal domain of ligase-like"/>
    <property type="match status" value="1"/>
</dbReference>
<dbReference type="SUPFAM" id="SSF56801">
    <property type="entry name" value="Acetyl-CoA synthetase-like"/>
    <property type="match status" value="1"/>
</dbReference>
<feature type="domain" description="AMP-dependent synthetase/ligase" evidence="2">
    <location>
        <begin position="37"/>
        <end position="424"/>
    </location>
</feature>
<dbReference type="Pfam" id="PF00501">
    <property type="entry name" value="AMP-binding"/>
    <property type="match status" value="1"/>
</dbReference>
<dbReference type="PANTHER" id="PTHR43767">
    <property type="entry name" value="LONG-CHAIN-FATTY-ACID--COA LIGASE"/>
    <property type="match status" value="1"/>
</dbReference>
<feature type="domain" description="AMP-binding enzyme C-terminal" evidence="3">
    <location>
        <begin position="475"/>
        <end position="549"/>
    </location>
</feature>
<feature type="compositionally biased region" description="Basic and acidic residues" evidence="1">
    <location>
        <begin position="10"/>
        <end position="26"/>
    </location>
</feature>
<protein>
    <submittedName>
        <fullName evidence="4">AMP-binding protein</fullName>
    </submittedName>
</protein>
<dbReference type="InterPro" id="IPR045851">
    <property type="entry name" value="AMP-bd_C_sf"/>
</dbReference>
<dbReference type="KEGG" id="wne:PIG85_06525"/>
<dbReference type="AlphaFoldDB" id="A0AB38XLT3"/>
<evidence type="ECO:0000313" key="4">
    <source>
        <dbReference type="EMBL" id="WCE45322.1"/>
    </source>
</evidence>
<evidence type="ECO:0000313" key="5">
    <source>
        <dbReference type="Proteomes" id="UP001211044"/>
    </source>
</evidence>
<dbReference type="Pfam" id="PF13193">
    <property type="entry name" value="AMP-binding_C"/>
    <property type="match status" value="1"/>
</dbReference>
<accession>A0AB38XLT3</accession>
<evidence type="ECO:0000259" key="3">
    <source>
        <dbReference type="Pfam" id="PF13193"/>
    </source>
</evidence>
<evidence type="ECO:0000256" key="1">
    <source>
        <dbReference type="SAM" id="MobiDB-lite"/>
    </source>
</evidence>
<dbReference type="RefSeq" id="WP_004804834.1">
    <property type="nucleotide sequence ID" value="NZ_CP116394.1"/>
</dbReference>
<dbReference type="InterPro" id="IPR020845">
    <property type="entry name" value="AMP-binding_CS"/>
</dbReference>
<evidence type="ECO:0000259" key="2">
    <source>
        <dbReference type="Pfam" id="PF00501"/>
    </source>
</evidence>
<proteinExistence type="predicted"/>
<dbReference type="Gene3D" id="3.30.300.30">
    <property type="match status" value="1"/>
</dbReference>
<dbReference type="PANTHER" id="PTHR43767:SF12">
    <property type="entry name" value="AMP-DEPENDENT SYNTHETASE AND LIGASE"/>
    <property type="match status" value="1"/>
</dbReference>
<gene>
    <name evidence="4" type="ORF">PIG85_06525</name>
</gene>
<dbReference type="GO" id="GO:0016877">
    <property type="term" value="F:ligase activity, forming carbon-sulfur bonds"/>
    <property type="evidence" value="ECO:0007669"/>
    <property type="project" value="UniProtKB-ARBA"/>
</dbReference>
<feature type="region of interest" description="Disordered" evidence="1">
    <location>
        <begin position="1"/>
        <end position="26"/>
    </location>
</feature>
<dbReference type="InterPro" id="IPR025110">
    <property type="entry name" value="AMP-bd_C"/>
</dbReference>
<dbReference type="InterPro" id="IPR042099">
    <property type="entry name" value="ANL_N_sf"/>
</dbReference>
<dbReference type="InterPro" id="IPR000873">
    <property type="entry name" value="AMP-dep_synth/lig_dom"/>
</dbReference>
<dbReference type="InterPro" id="IPR050237">
    <property type="entry name" value="ATP-dep_AMP-bd_enzyme"/>
</dbReference>